<evidence type="ECO:0000313" key="2">
    <source>
        <dbReference type="EMBL" id="MBC8596634.1"/>
    </source>
</evidence>
<dbReference type="Gene3D" id="3.20.20.140">
    <property type="entry name" value="Metal-dependent hydrolases"/>
    <property type="match status" value="1"/>
</dbReference>
<gene>
    <name evidence="2" type="ORF">H8706_07090</name>
</gene>
<dbReference type="GO" id="GO:0035312">
    <property type="term" value="F:5'-3' DNA exonuclease activity"/>
    <property type="evidence" value="ECO:0007669"/>
    <property type="project" value="TreeGrafter"/>
</dbReference>
<dbReference type="CDD" id="cd07432">
    <property type="entry name" value="PHP_HisPPase"/>
    <property type="match status" value="1"/>
</dbReference>
<sequence length="235" mass="26396">MDAFAYDLHIHTALSPCGDEDMTPNNIANMAYLKGLDVIAVTDHNSCRNVSAVQKCGANAGVTVIPGMEVETSEEVHMVCLFKSLDDAYEMEEYVLSHLPEIKNKPEIFGRQLVMDENDQITDIKENLLITATTLSVYDVFGAAKRIGAVVFPAHIDKQSYSIISNLGFIPPELKFKLAEIKDKSKKDEIVKKHRLENVKILHNSDAHYLENIAERENFLHAKGRDLQSFFDCLI</sequence>
<feature type="domain" description="Polymerase/histidinol phosphatase N-terminal" evidence="1">
    <location>
        <begin position="6"/>
        <end position="74"/>
    </location>
</feature>
<dbReference type="SUPFAM" id="SSF89550">
    <property type="entry name" value="PHP domain-like"/>
    <property type="match status" value="1"/>
</dbReference>
<accession>A0A926FE48</accession>
<comment type="caution">
    <text evidence="2">The sequence shown here is derived from an EMBL/GenBank/DDBJ whole genome shotgun (WGS) entry which is preliminary data.</text>
</comment>
<name>A0A926FE48_9FIRM</name>
<dbReference type="InterPro" id="IPR016195">
    <property type="entry name" value="Pol/histidinol_Pase-like"/>
</dbReference>
<dbReference type="InterPro" id="IPR052018">
    <property type="entry name" value="PHP_domain"/>
</dbReference>
<dbReference type="RefSeq" id="WP_262432078.1">
    <property type="nucleotide sequence ID" value="NZ_JACRTE010000007.1"/>
</dbReference>
<reference evidence="2" key="1">
    <citation type="submission" date="2020-08" db="EMBL/GenBank/DDBJ databases">
        <title>Genome public.</title>
        <authorList>
            <person name="Liu C."/>
            <person name="Sun Q."/>
        </authorList>
    </citation>
    <scope>NUCLEOTIDE SEQUENCE</scope>
    <source>
        <strain evidence="2">NSJ-50</strain>
    </source>
</reference>
<organism evidence="2 3">
    <name type="scientific">Qingrenia yutianensis</name>
    <dbReference type="NCBI Taxonomy" id="2763676"/>
    <lineage>
        <taxon>Bacteria</taxon>
        <taxon>Bacillati</taxon>
        <taxon>Bacillota</taxon>
        <taxon>Clostridia</taxon>
        <taxon>Eubacteriales</taxon>
        <taxon>Oscillospiraceae</taxon>
        <taxon>Qingrenia</taxon>
    </lineage>
</organism>
<dbReference type="Proteomes" id="UP000647416">
    <property type="component" value="Unassembled WGS sequence"/>
</dbReference>
<dbReference type="SMART" id="SM00481">
    <property type="entry name" value="POLIIIAc"/>
    <property type="match status" value="1"/>
</dbReference>
<dbReference type="Pfam" id="PF02811">
    <property type="entry name" value="PHP"/>
    <property type="match status" value="1"/>
</dbReference>
<dbReference type="PANTHER" id="PTHR42924:SF3">
    <property type="entry name" value="POLYMERASE_HISTIDINOL PHOSPHATASE N-TERMINAL DOMAIN-CONTAINING PROTEIN"/>
    <property type="match status" value="1"/>
</dbReference>
<dbReference type="InterPro" id="IPR004013">
    <property type="entry name" value="PHP_dom"/>
</dbReference>
<dbReference type="InterPro" id="IPR003141">
    <property type="entry name" value="Pol/His_phosphatase_N"/>
</dbReference>
<dbReference type="EMBL" id="JACRTE010000007">
    <property type="protein sequence ID" value="MBC8596634.1"/>
    <property type="molecule type" value="Genomic_DNA"/>
</dbReference>
<proteinExistence type="predicted"/>
<evidence type="ECO:0000313" key="3">
    <source>
        <dbReference type="Proteomes" id="UP000647416"/>
    </source>
</evidence>
<dbReference type="AlphaFoldDB" id="A0A926FE48"/>
<dbReference type="GO" id="GO:0004534">
    <property type="term" value="F:5'-3' RNA exonuclease activity"/>
    <property type="evidence" value="ECO:0007669"/>
    <property type="project" value="TreeGrafter"/>
</dbReference>
<protein>
    <submittedName>
        <fullName evidence="2">PHP domain-containing protein</fullName>
    </submittedName>
</protein>
<dbReference type="PANTHER" id="PTHR42924">
    <property type="entry name" value="EXONUCLEASE"/>
    <property type="match status" value="1"/>
</dbReference>
<evidence type="ECO:0000259" key="1">
    <source>
        <dbReference type="SMART" id="SM00481"/>
    </source>
</evidence>
<keyword evidence="3" id="KW-1185">Reference proteome</keyword>